<evidence type="ECO:0000313" key="2">
    <source>
        <dbReference type="Proteomes" id="UP001348805"/>
    </source>
</evidence>
<dbReference type="EMBL" id="OR769219">
    <property type="protein sequence ID" value="WQJ51222.1"/>
    <property type="molecule type" value="Genomic_DNA"/>
</dbReference>
<dbReference type="Gene3D" id="1.20.120.20">
    <property type="entry name" value="Apolipoprotein"/>
    <property type="match status" value="1"/>
</dbReference>
<dbReference type="Proteomes" id="UP001348805">
    <property type="component" value="Segment"/>
</dbReference>
<accession>A0ABZ0YZX0</accession>
<proteinExistence type="predicted"/>
<protein>
    <submittedName>
        <fullName evidence="1">Tail length tape measure protein</fullName>
    </submittedName>
</protein>
<organism evidence="1 2">
    <name type="scientific">phage Lak_Megaphage_RVC_AP3_GC26</name>
    <dbReference type="NCBI Taxonomy" id="3109225"/>
    <lineage>
        <taxon>Viruses</taxon>
        <taxon>Duplodnaviria</taxon>
        <taxon>Heunggongvirae</taxon>
        <taxon>Uroviricota</taxon>
        <taxon>Caudoviricetes</taxon>
        <taxon>Caudoviricetes code 15 clade</taxon>
    </lineage>
</organism>
<evidence type="ECO:0000313" key="1">
    <source>
        <dbReference type="EMBL" id="WQJ51222.1"/>
    </source>
</evidence>
<reference evidence="1 2" key="1">
    <citation type="submission" date="2023-11" db="EMBL/GenBank/DDBJ databases">
        <authorList>
            <person name="Cook R."/>
            <person name="Crisci M."/>
            <person name="Pye H."/>
            <person name="Adriaenssens E."/>
            <person name="Santini J."/>
        </authorList>
    </citation>
    <scope>NUCLEOTIDE SEQUENCE [LARGE SCALE GENOMIC DNA]</scope>
    <source>
        <strain evidence="1">Lak_Megaphage_RVC_AP3_GC26</strain>
    </source>
</reference>
<name>A0ABZ0YZX0_9CAUD</name>
<keyword evidence="2" id="KW-1185">Reference proteome</keyword>
<sequence length="408" mass="44879">MKKITKTVNSMRSQKVLYNAIMESVTPQIARLVEEAEEADDEDAEKNESNDVDEAALNELFGFGSSVKKPEKTLSLENSDDENADLFIAWCAYYMSKCSNDVKKGMDAFCKASGDVIKKAPIMIVKGILKLMSGAIKGSVFGVSTVASVVLSSISMLVRLTVSGVEKAKEALAQLYKTISQGITTFYKNFTGGAQKMAQDSSDKLTVWLGVISGALMACANKVQGAVETLGNFFKQVLADAKAKKDGAVLLVKTWLQAKSEAVKSWITETGGEIRKTVIEAWNAMDKKVRNAYDKVAKKLEDWMNDIKELVQEIGTKISDAADKAKDIVIDKKDKALVWGIQKGVKGLSKNYTEDQVVALVRKCYNESVVPNTRTGNIVINEAYLHAKGSRARLLYERKQERRGKLLK</sequence>